<dbReference type="InParanoid" id="A0A1X7UJY1"/>
<dbReference type="AlphaFoldDB" id="A0A1X7UJY1"/>
<dbReference type="EnsemblMetazoa" id="Aqu2.1.28280_001">
    <property type="protein sequence ID" value="Aqu2.1.28280_001"/>
    <property type="gene ID" value="Aqu2.1.28280"/>
</dbReference>
<organism evidence="1">
    <name type="scientific">Amphimedon queenslandica</name>
    <name type="common">Sponge</name>
    <dbReference type="NCBI Taxonomy" id="400682"/>
    <lineage>
        <taxon>Eukaryota</taxon>
        <taxon>Metazoa</taxon>
        <taxon>Porifera</taxon>
        <taxon>Demospongiae</taxon>
        <taxon>Heteroscleromorpha</taxon>
        <taxon>Haplosclerida</taxon>
        <taxon>Niphatidae</taxon>
        <taxon>Amphimedon</taxon>
    </lineage>
</organism>
<evidence type="ECO:0000313" key="1">
    <source>
        <dbReference type="EnsemblMetazoa" id="Aqu2.1.28280_001"/>
    </source>
</evidence>
<name>A0A1X7UJY1_AMPQE</name>
<reference evidence="1" key="1">
    <citation type="submission" date="2017-05" db="UniProtKB">
        <authorList>
            <consortium name="EnsemblMetazoa"/>
        </authorList>
    </citation>
    <scope>IDENTIFICATION</scope>
</reference>
<protein>
    <submittedName>
        <fullName evidence="1">Uncharacterized protein</fullName>
    </submittedName>
</protein>
<sequence length="55" mass="6554">DWKHHRKPILKTPETSLPVSLGRWRLGIGSYRQLVFYLGQIWIQLLLHCISQEKL</sequence>
<proteinExistence type="predicted"/>
<accession>A0A1X7UJY1</accession>